<evidence type="ECO:0000256" key="6">
    <source>
        <dbReference type="SAM" id="MobiDB-lite"/>
    </source>
</evidence>
<protein>
    <recommendedName>
        <fullName evidence="8">Protein kinase domain-containing protein</fullName>
    </recommendedName>
</protein>
<evidence type="ECO:0000256" key="5">
    <source>
        <dbReference type="PROSITE-ProRule" id="PRU10141"/>
    </source>
</evidence>
<feature type="compositionally biased region" description="Basic and acidic residues" evidence="6">
    <location>
        <begin position="140"/>
        <end position="155"/>
    </location>
</feature>
<dbReference type="InterPro" id="IPR000719">
    <property type="entry name" value="Prot_kinase_dom"/>
</dbReference>
<keyword evidence="2 5" id="KW-0547">Nucleotide-binding</keyword>
<name>A0A9D4YV41_CHLVU</name>
<feature type="binding site" evidence="5">
    <location>
        <position position="440"/>
    </location>
    <ligand>
        <name>ATP</name>
        <dbReference type="ChEBI" id="CHEBI:30616"/>
    </ligand>
</feature>
<dbReference type="PROSITE" id="PS50011">
    <property type="entry name" value="PROTEIN_KINASE_DOM"/>
    <property type="match status" value="1"/>
</dbReference>
<evidence type="ECO:0000256" key="3">
    <source>
        <dbReference type="ARBA" id="ARBA00022777"/>
    </source>
</evidence>
<dbReference type="InterPro" id="IPR008271">
    <property type="entry name" value="Ser/Thr_kinase_AS"/>
</dbReference>
<dbReference type="PROSITE" id="PS00108">
    <property type="entry name" value="PROTEIN_KINASE_ST"/>
    <property type="match status" value="1"/>
</dbReference>
<keyword evidence="1" id="KW-0808">Transferase</keyword>
<dbReference type="PANTHER" id="PTHR44329">
    <property type="entry name" value="SERINE/THREONINE-PROTEIN KINASE TNNI3K-RELATED"/>
    <property type="match status" value="1"/>
</dbReference>
<keyword evidence="10" id="KW-1185">Reference proteome</keyword>
<feature type="compositionally biased region" description="Polar residues" evidence="6">
    <location>
        <begin position="215"/>
        <end position="224"/>
    </location>
</feature>
<feature type="region of interest" description="Disordered" evidence="6">
    <location>
        <begin position="215"/>
        <end position="250"/>
    </location>
</feature>
<dbReference type="GO" id="GO:0005524">
    <property type="term" value="F:ATP binding"/>
    <property type="evidence" value="ECO:0007669"/>
    <property type="project" value="UniProtKB-UniRule"/>
</dbReference>
<dbReference type="Proteomes" id="UP001055712">
    <property type="component" value="Unassembled WGS sequence"/>
</dbReference>
<feature type="region of interest" description="Disordered" evidence="6">
    <location>
        <begin position="113"/>
        <end position="192"/>
    </location>
</feature>
<feature type="compositionally biased region" description="Low complexity" evidence="6">
    <location>
        <begin position="226"/>
        <end position="247"/>
    </location>
</feature>
<evidence type="ECO:0000256" key="1">
    <source>
        <dbReference type="ARBA" id="ARBA00022679"/>
    </source>
</evidence>
<dbReference type="PROSITE" id="PS00107">
    <property type="entry name" value="PROTEIN_KINASE_ATP"/>
    <property type="match status" value="1"/>
</dbReference>
<dbReference type="SMART" id="SM00220">
    <property type="entry name" value="S_TKc"/>
    <property type="match status" value="1"/>
</dbReference>
<feature type="compositionally biased region" description="Basic and acidic residues" evidence="6">
    <location>
        <begin position="117"/>
        <end position="133"/>
    </location>
</feature>
<evidence type="ECO:0000256" key="7">
    <source>
        <dbReference type="SAM" id="SignalP"/>
    </source>
</evidence>
<evidence type="ECO:0000259" key="8">
    <source>
        <dbReference type="PROSITE" id="PS50011"/>
    </source>
</evidence>
<evidence type="ECO:0000256" key="2">
    <source>
        <dbReference type="ARBA" id="ARBA00022741"/>
    </source>
</evidence>
<evidence type="ECO:0000256" key="4">
    <source>
        <dbReference type="ARBA" id="ARBA00022840"/>
    </source>
</evidence>
<dbReference type="Gene3D" id="1.10.510.10">
    <property type="entry name" value="Transferase(Phosphotransferase) domain 1"/>
    <property type="match status" value="1"/>
</dbReference>
<dbReference type="InterPro" id="IPR051681">
    <property type="entry name" value="Ser/Thr_Kinases-Pseudokinases"/>
</dbReference>
<reference evidence="9" key="1">
    <citation type="journal article" date="2019" name="Plant J.">
        <title>Chlorella vulgaris genome assembly and annotation reveals the molecular basis for metabolic acclimation to high light conditions.</title>
        <authorList>
            <person name="Cecchin M."/>
            <person name="Marcolungo L."/>
            <person name="Rossato M."/>
            <person name="Girolomoni L."/>
            <person name="Cosentino E."/>
            <person name="Cuine S."/>
            <person name="Li-Beisson Y."/>
            <person name="Delledonne M."/>
            <person name="Ballottari M."/>
        </authorList>
    </citation>
    <scope>NUCLEOTIDE SEQUENCE</scope>
    <source>
        <strain evidence="9">211/11P</strain>
    </source>
</reference>
<evidence type="ECO:0000313" key="9">
    <source>
        <dbReference type="EMBL" id="KAI3428157.1"/>
    </source>
</evidence>
<feature type="chain" id="PRO_5039555454" description="Protein kinase domain-containing protein" evidence="7">
    <location>
        <begin position="25"/>
        <end position="776"/>
    </location>
</feature>
<dbReference type="OrthoDB" id="2013833at2759"/>
<comment type="caution">
    <text evidence="9">The sequence shown here is derived from an EMBL/GenBank/DDBJ whole genome shotgun (WGS) entry which is preliminary data.</text>
</comment>
<organism evidence="9 10">
    <name type="scientific">Chlorella vulgaris</name>
    <name type="common">Green alga</name>
    <dbReference type="NCBI Taxonomy" id="3077"/>
    <lineage>
        <taxon>Eukaryota</taxon>
        <taxon>Viridiplantae</taxon>
        <taxon>Chlorophyta</taxon>
        <taxon>core chlorophytes</taxon>
        <taxon>Trebouxiophyceae</taxon>
        <taxon>Chlorellales</taxon>
        <taxon>Chlorellaceae</taxon>
        <taxon>Chlorella clade</taxon>
        <taxon>Chlorella</taxon>
    </lineage>
</organism>
<accession>A0A9D4YV41</accession>
<dbReference type="InterPro" id="IPR017441">
    <property type="entry name" value="Protein_kinase_ATP_BS"/>
</dbReference>
<sequence length="776" mass="82242">MPLRVLPVLLATFALLFVSLPTTSQRLGETACAPGSFATDDLNQCGGGQPAGSGLQRAAESVIDVCISRSHQAEQHPSWRWLAPPLVAAVAALIASACCAHMLRLQAQLRSLQPTAEDERKPCTSRSRARDPSRWQACSSREDSAMLRSPPHSDGRSATGELGSSSSGGTIKQEQEQEQELSVDEGGTPTRQEVADRVALTSPFLAAAIRRRPFSQSASLSPPVSTSPCDDTTCSSRPPRVPAAPAVGRYDGTGPCTPANLSRCGSLPPLPAAGPSQPASLADLSSLAASTAPVHGRHPPPPSEPSLLSPFPSGGFSCMFERQASALPELMQLVAAYQAKCPGAVDFNSGEQAQGSRRSWEEPAGSCRPMAAQLTATSAGAAGAAGGEALGLPLPLLQSLVNPVHVEYLHGPDGRLEQLGAGASSRVYKALYNGDIIAAKELDIGGNPELRESFVTEVLLLQHLRHPHIIGYFGLSLTANKGVLLLEYAEGRDLHSALQLTAAGTNERLFGWRRRGRRVAYEVAKGLNYLHSKGVTHMDIKSGNVLLTASGEARLSDVGLSRHAALNTGSAATGARCIGTFAWMAPELLLDADNSCTPACDIYSYGVLLLEILTGERPIRGRMRSPKVPEECPQEVADLAMRCLATDPKQRPCAAQLLKELGMLLLKRAFAADRTTTNLLGSRTGSLTTGVKRRSADGVALRTLRLEPLGEGMRRSVSVMHYPLLEAAAQGFDQPSAAARLSALLQPQPEVVPQDHDLAQQEPDIQLRSYSSCGLE</sequence>
<reference evidence="9" key="2">
    <citation type="submission" date="2020-11" db="EMBL/GenBank/DDBJ databases">
        <authorList>
            <person name="Cecchin M."/>
            <person name="Marcolungo L."/>
            <person name="Rossato M."/>
            <person name="Girolomoni L."/>
            <person name="Cosentino E."/>
            <person name="Cuine S."/>
            <person name="Li-Beisson Y."/>
            <person name="Delledonne M."/>
            <person name="Ballottari M."/>
        </authorList>
    </citation>
    <scope>NUCLEOTIDE SEQUENCE</scope>
    <source>
        <strain evidence="9">211/11P</strain>
        <tissue evidence="9">Whole cell</tissue>
    </source>
</reference>
<keyword evidence="3" id="KW-0418">Kinase</keyword>
<dbReference type="GO" id="GO:0004674">
    <property type="term" value="F:protein serine/threonine kinase activity"/>
    <property type="evidence" value="ECO:0007669"/>
    <property type="project" value="TreeGrafter"/>
</dbReference>
<dbReference type="InterPro" id="IPR011009">
    <property type="entry name" value="Kinase-like_dom_sf"/>
</dbReference>
<keyword evidence="4 5" id="KW-0067">ATP-binding</keyword>
<dbReference type="AlphaFoldDB" id="A0A9D4YV41"/>
<feature type="signal peptide" evidence="7">
    <location>
        <begin position="1"/>
        <end position="24"/>
    </location>
</feature>
<evidence type="ECO:0000313" key="10">
    <source>
        <dbReference type="Proteomes" id="UP001055712"/>
    </source>
</evidence>
<keyword evidence="7" id="KW-0732">Signal</keyword>
<dbReference type="SUPFAM" id="SSF56112">
    <property type="entry name" value="Protein kinase-like (PK-like)"/>
    <property type="match status" value="1"/>
</dbReference>
<dbReference type="EMBL" id="SIDB01000009">
    <property type="protein sequence ID" value="KAI3428157.1"/>
    <property type="molecule type" value="Genomic_DNA"/>
</dbReference>
<proteinExistence type="predicted"/>
<dbReference type="Pfam" id="PF00069">
    <property type="entry name" value="Pkinase"/>
    <property type="match status" value="1"/>
</dbReference>
<gene>
    <name evidence="9" type="ORF">D9Q98_006541</name>
</gene>
<feature type="region of interest" description="Disordered" evidence="6">
    <location>
        <begin position="287"/>
        <end position="308"/>
    </location>
</feature>
<feature type="domain" description="Protein kinase" evidence="8">
    <location>
        <begin position="413"/>
        <end position="666"/>
    </location>
</feature>